<sequence>MSGAVISTPHLLFYFCGESIASLTTRWNDWVARDATVTTRKDQSQDAPGIHFELLRTHLLLRPALMAAVAIAEPHLDRTQSADTKLIFYPFLPWPWPHVIGAHFVDGDPDTLWLMPRALTSMTSDRYWLKRRGQCVPSAGNMRA</sequence>
<dbReference type="AlphaFoldDB" id="A0A7G8P6F3"/>
<dbReference type="KEGG" id="mflu:HZU40_00160"/>
<dbReference type="Proteomes" id="UP000515498">
    <property type="component" value="Plasmid unnamed2"/>
</dbReference>
<accession>A0A7G8P6F3</accession>
<evidence type="ECO:0000313" key="2">
    <source>
        <dbReference type="Proteomes" id="UP000515498"/>
    </source>
</evidence>
<protein>
    <submittedName>
        <fullName evidence="1">Uncharacterized protein</fullName>
    </submittedName>
</protein>
<evidence type="ECO:0000313" key="1">
    <source>
        <dbReference type="EMBL" id="QNJ89919.1"/>
    </source>
</evidence>
<organism evidence="1 2">
    <name type="scientific">Mycolicibacterium fluoranthenivorans</name>
    <dbReference type="NCBI Taxonomy" id="258505"/>
    <lineage>
        <taxon>Bacteria</taxon>
        <taxon>Bacillati</taxon>
        <taxon>Actinomycetota</taxon>
        <taxon>Actinomycetes</taxon>
        <taxon>Mycobacteriales</taxon>
        <taxon>Mycobacteriaceae</taxon>
        <taxon>Mycolicibacterium</taxon>
    </lineage>
</organism>
<proteinExistence type="predicted"/>
<gene>
    <name evidence="1" type="ORF">HZU40_00160</name>
</gene>
<keyword evidence="1" id="KW-0614">Plasmid</keyword>
<reference evidence="1 2" key="1">
    <citation type="submission" date="2020-07" db="EMBL/GenBank/DDBJ databases">
        <title>Draft genome sequence of four isobutane-metabolizing strains capable of cometabolically degrading diverse ether contaminants.</title>
        <authorList>
            <person name="Chen W."/>
            <person name="Faulkner N."/>
            <person name="Smith C."/>
            <person name="Hyman M."/>
        </authorList>
    </citation>
    <scope>NUCLEOTIDE SEQUENCE [LARGE SCALE GENOMIC DNA]</scope>
    <source>
        <strain evidence="1 2">2A</strain>
        <plasmid evidence="1 2">unnamed2</plasmid>
    </source>
</reference>
<name>A0A7G8P6F3_9MYCO</name>
<geneLocation type="plasmid" evidence="1 2">
    <name>unnamed2</name>
</geneLocation>
<dbReference type="RefSeq" id="WP_187095071.1">
    <property type="nucleotide sequence ID" value="NZ_CP059893.1"/>
</dbReference>
<dbReference type="EMBL" id="CP059893">
    <property type="protein sequence ID" value="QNJ89919.1"/>
    <property type="molecule type" value="Genomic_DNA"/>
</dbReference>